<evidence type="ECO:0000313" key="2">
    <source>
        <dbReference type="EMBL" id="MDJ1182604.1"/>
    </source>
</evidence>
<feature type="region of interest" description="Disordered" evidence="1">
    <location>
        <begin position="1"/>
        <end position="85"/>
    </location>
</feature>
<evidence type="ECO:0000313" key="3">
    <source>
        <dbReference type="Proteomes" id="UP001232992"/>
    </source>
</evidence>
<feature type="region of interest" description="Disordered" evidence="1">
    <location>
        <begin position="181"/>
        <end position="205"/>
    </location>
</feature>
<reference evidence="2 3" key="1">
    <citation type="submission" date="2023-01" db="EMBL/GenBank/DDBJ databases">
        <title>Novel diversity within Roseofilum (Cyanobacteria; Desertifilaceae) from marine benthic mats with descriptions of four novel species.</title>
        <authorList>
            <person name="Wang Y."/>
            <person name="Berthold D.E."/>
            <person name="Hu J."/>
            <person name="Lefler F.W."/>
            <person name="Laughinghouse H.D. IV."/>
        </authorList>
    </citation>
    <scope>NUCLEOTIDE SEQUENCE [LARGE SCALE GENOMIC DNA]</scope>
    <source>
        <strain evidence="2 3">BLCC-M143</strain>
    </source>
</reference>
<feature type="compositionally biased region" description="Polar residues" evidence="1">
    <location>
        <begin position="67"/>
        <end position="85"/>
    </location>
</feature>
<comment type="caution">
    <text evidence="2">The sequence shown here is derived from an EMBL/GenBank/DDBJ whole genome shotgun (WGS) entry which is preliminary data.</text>
</comment>
<organism evidence="2 3">
    <name type="scientific">Roseofilum casamattae BLCC-M143</name>
    <dbReference type="NCBI Taxonomy" id="3022442"/>
    <lineage>
        <taxon>Bacteria</taxon>
        <taxon>Bacillati</taxon>
        <taxon>Cyanobacteriota</taxon>
        <taxon>Cyanophyceae</taxon>
        <taxon>Desertifilales</taxon>
        <taxon>Desertifilaceae</taxon>
        <taxon>Roseofilum</taxon>
        <taxon>Roseofilum casamattae</taxon>
    </lineage>
</organism>
<proteinExistence type="predicted"/>
<evidence type="ECO:0008006" key="4">
    <source>
        <dbReference type="Google" id="ProtNLM"/>
    </source>
</evidence>
<evidence type="ECO:0000256" key="1">
    <source>
        <dbReference type="SAM" id="MobiDB-lite"/>
    </source>
</evidence>
<dbReference type="EMBL" id="JAQOSQ010000003">
    <property type="protein sequence ID" value="MDJ1182604.1"/>
    <property type="molecule type" value="Genomic_DNA"/>
</dbReference>
<accession>A0ABT7BTU6</accession>
<sequence length="205" mass="22900">MVALKSFSNPPAGRPNRRPRANRNRLRVVQSPTRASQTPSYTINSTATPAPSSQRQVVAPSYPNPGQKRSPTARPQNVQRLQSRSLPRGVRNLQLFEKALSLCTLGLGAATIAIYSLTVQTQQSWMAEYNELQNLERYERQLVTASEILKNRMAEQAETAETNLVRQNQYTTIFLDPIQQRSPTAPASEPVLPLNDTPSRMPLGY</sequence>
<name>A0ABT7BTU6_9CYAN</name>
<protein>
    <recommendedName>
        <fullName evidence="4">Cell division protein FtsL</fullName>
    </recommendedName>
</protein>
<dbReference type="Proteomes" id="UP001232992">
    <property type="component" value="Unassembled WGS sequence"/>
</dbReference>
<keyword evidence="3" id="KW-1185">Reference proteome</keyword>
<dbReference type="RefSeq" id="WP_283757256.1">
    <property type="nucleotide sequence ID" value="NZ_JAQOSQ010000003.1"/>
</dbReference>
<feature type="compositionally biased region" description="Polar residues" evidence="1">
    <location>
        <begin position="30"/>
        <end position="56"/>
    </location>
</feature>
<gene>
    <name evidence="2" type="ORF">PMH09_05295</name>
</gene>
<feature type="compositionally biased region" description="Basic residues" evidence="1">
    <location>
        <begin position="15"/>
        <end position="26"/>
    </location>
</feature>